<comment type="caution">
    <text evidence="2">The sequence shown here is derived from an EMBL/GenBank/DDBJ whole genome shotgun (WGS) entry which is preliminary data.</text>
</comment>
<dbReference type="PANTHER" id="PTHR33269:SF17">
    <property type="entry name" value="NADH-UBIQUINONE OXIDOREDUCTASE CHAIN 6"/>
    <property type="match status" value="1"/>
</dbReference>
<keyword evidence="1" id="KW-0812">Transmembrane</keyword>
<feature type="transmembrane region" description="Helical" evidence="1">
    <location>
        <begin position="87"/>
        <end position="105"/>
    </location>
</feature>
<proteinExistence type="predicted"/>
<evidence type="ECO:0000313" key="2">
    <source>
        <dbReference type="EMBL" id="GAF80706.1"/>
    </source>
</evidence>
<feature type="non-terminal residue" evidence="2">
    <location>
        <position position="198"/>
    </location>
</feature>
<gene>
    <name evidence="2" type="ORF">S01H1_06382</name>
</gene>
<keyword evidence="1" id="KW-1133">Transmembrane helix</keyword>
<dbReference type="AlphaFoldDB" id="X0SZY6"/>
<dbReference type="GO" id="GO:0008137">
    <property type="term" value="F:NADH dehydrogenase (ubiquinone) activity"/>
    <property type="evidence" value="ECO:0007669"/>
    <property type="project" value="InterPro"/>
</dbReference>
<dbReference type="PANTHER" id="PTHR33269">
    <property type="entry name" value="NADH-UBIQUINONE OXIDOREDUCTASE CHAIN 6"/>
    <property type="match status" value="1"/>
</dbReference>
<evidence type="ECO:0000256" key="1">
    <source>
        <dbReference type="SAM" id="Phobius"/>
    </source>
</evidence>
<feature type="transmembrane region" description="Helical" evidence="1">
    <location>
        <begin position="149"/>
        <end position="167"/>
    </location>
</feature>
<organism evidence="2">
    <name type="scientific">marine sediment metagenome</name>
    <dbReference type="NCBI Taxonomy" id="412755"/>
    <lineage>
        <taxon>unclassified sequences</taxon>
        <taxon>metagenomes</taxon>
        <taxon>ecological metagenomes</taxon>
    </lineage>
</organism>
<dbReference type="Pfam" id="PF00499">
    <property type="entry name" value="Oxidored_q3"/>
    <property type="match status" value="1"/>
</dbReference>
<keyword evidence="1" id="KW-0472">Membrane</keyword>
<dbReference type="EMBL" id="BARS01003299">
    <property type="protein sequence ID" value="GAF80706.1"/>
    <property type="molecule type" value="Genomic_DNA"/>
</dbReference>
<name>X0SZY6_9ZZZZ</name>
<dbReference type="InterPro" id="IPR042106">
    <property type="entry name" value="Nuo/plastoQ_OxRdtase_6_NuoJ"/>
</dbReference>
<dbReference type="Gene3D" id="1.20.120.1200">
    <property type="entry name" value="NADH-ubiquinone/plastoquinone oxidoreductase chain 6, subunit NuoJ"/>
    <property type="match status" value="1"/>
</dbReference>
<feature type="transmembrane region" description="Helical" evidence="1">
    <location>
        <begin position="36"/>
        <end position="56"/>
    </location>
</feature>
<reference evidence="2" key="1">
    <citation type="journal article" date="2014" name="Front. Microbiol.">
        <title>High frequency of phylogenetically diverse reductive dehalogenase-homologous genes in deep subseafloor sedimentary metagenomes.</title>
        <authorList>
            <person name="Kawai M."/>
            <person name="Futagami T."/>
            <person name="Toyoda A."/>
            <person name="Takaki Y."/>
            <person name="Nishi S."/>
            <person name="Hori S."/>
            <person name="Arai W."/>
            <person name="Tsubouchi T."/>
            <person name="Morono Y."/>
            <person name="Uchiyama I."/>
            <person name="Ito T."/>
            <person name="Fujiyama A."/>
            <person name="Inagaki F."/>
            <person name="Takami H."/>
        </authorList>
    </citation>
    <scope>NUCLEOTIDE SEQUENCE</scope>
    <source>
        <strain evidence="2">Expedition CK06-06</strain>
    </source>
</reference>
<accession>X0SZY6</accession>
<dbReference type="InterPro" id="IPR001457">
    <property type="entry name" value="NADH_UbQ/plastoQ_OxRdtase_su6"/>
</dbReference>
<protein>
    <recommendedName>
        <fullName evidence="3">NADH-quinone oxidoreductase subunit J</fullName>
    </recommendedName>
</protein>
<feature type="transmembrane region" description="Helical" evidence="1">
    <location>
        <begin position="6"/>
        <end position="24"/>
    </location>
</feature>
<feature type="transmembrane region" description="Helical" evidence="1">
    <location>
        <begin position="111"/>
        <end position="129"/>
    </location>
</feature>
<evidence type="ECO:0008006" key="3">
    <source>
        <dbReference type="Google" id="ProtNLM"/>
    </source>
</evidence>
<sequence length="198" mass="20994">MTATATNLIYMVFALGGAAIYFLLPRGDRPKVVVGAILGIGALVAWLVVLAVSLVLPYPTTGYFYLFATIAVAAAARVITHPQPVYSAVYFVLVVVAVAALLVLLKAEFLAVALIIIYAGAILVTYLFVIMLARQGGSPTYDRRAREPFLAVLVGFALMATIAGQAGEIPHELRPRVPMRLTADSAQTSSLPEGNTMA</sequence>
<feature type="transmembrane region" description="Helical" evidence="1">
    <location>
        <begin position="62"/>
        <end position="80"/>
    </location>
</feature>